<accession>A0A6G1KWT5</accession>
<feature type="region of interest" description="Disordered" evidence="8">
    <location>
        <begin position="384"/>
        <end position="404"/>
    </location>
</feature>
<organism evidence="10 11">
    <name type="scientific">Teratosphaeria nubilosa</name>
    <dbReference type="NCBI Taxonomy" id="161662"/>
    <lineage>
        <taxon>Eukaryota</taxon>
        <taxon>Fungi</taxon>
        <taxon>Dikarya</taxon>
        <taxon>Ascomycota</taxon>
        <taxon>Pezizomycotina</taxon>
        <taxon>Dothideomycetes</taxon>
        <taxon>Dothideomycetidae</taxon>
        <taxon>Mycosphaerellales</taxon>
        <taxon>Teratosphaeriaceae</taxon>
        <taxon>Teratosphaeria</taxon>
    </lineage>
</organism>
<keyword evidence="6" id="KW-0378">Hydrolase</keyword>
<dbReference type="GO" id="GO:0005634">
    <property type="term" value="C:nucleus"/>
    <property type="evidence" value="ECO:0007669"/>
    <property type="project" value="TreeGrafter"/>
</dbReference>
<dbReference type="GO" id="GO:0005829">
    <property type="term" value="C:cytosol"/>
    <property type="evidence" value="ECO:0007669"/>
    <property type="project" value="TreeGrafter"/>
</dbReference>
<dbReference type="InterPro" id="IPR038765">
    <property type="entry name" value="Papain-like_cys_pep_sf"/>
</dbReference>
<evidence type="ECO:0000256" key="6">
    <source>
        <dbReference type="ARBA" id="ARBA00022801"/>
    </source>
</evidence>
<comment type="similarity">
    <text evidence="2">Belongs to the peptidase C19 family.</text>
</comment>
<keyword evidence="7" id="KW-0788">Thiol protease</keyword>
<dbReference type="PROSITE" id="PS00973">
    <property type="entry name" value="USP_2"/>
    <property type="match status" value="1"/>
</dbReference>
<dbReference type="AlphaFoldDB" id="A0A6G1KWT5"/>
<feature type="region of interest" description="Disordered" evidence="8">
    <location>
        <begin position="99"/>
        <end position="163"/>
    </location>
</feature>
<name>A0A6G1KWT5_9PEZI</name>
<sequence>MGGKQVQTETVRLTFATNLSLFQRAAQMADGKKFGEHLLDFVKSDDDFLAGRLSVKLLRAFLEAQGGCSSVKGPVDYILFKETEERSLLRATRSLGAHASGTEDKASLSAKWHPHWSDEESRVRDQATSPPPPGRLGTATGASSNGRGKVSPKGSRTSGYGTWKRNADQVAGDVFHGRIDKRQRKWPRILQDTQEKGLWNKNNMCYRNSILSCLLHQPTIYHYLKNVGHQCGRPRYQCTLCALKFLMKEYWSFQHNFAGPRAARRDLDHALISDLEPGDAMEGDFLHERQSDAYDFAQHLISKLRNKEAPHSDAHIDSLFNLTHQQQWTCQDCGAISVGQTISDTGLSLRTDAPRRGLRLQDYVKHFLDYTQSIRCESEACQKKHNYDSSGSSGRKRSTGRSHAGFDRHVTKAITTVPELLCIKLDRAYSKWGVNPKTRLYEKQEEYKMVQPVPFEERLDLTNYRSDGSKEKLLYRLDGVSAHCGQLGSGHYIAVVRGWHQQHAGTTFWTINDSRPPVQGANFSSMQKPIAGRNRFDPFVLFYSRLHPGDPDYEEGGSSQGEKQAAEAVASDTKEQKTNGKKTKRGGIMDDPANFDLDEDIAAELSGRPRKRSRR</sequence>
<dbReference type="GO" id="GO:0016579">
    <property type="term" value="P:protein deubiquitination"/>
    <property type="evidence" value="ECO:0007669"/>
    <property type="project" value="InterPro"/>
</dbReference>
<dbReference type="OrthoDB" id="289038at2759"/>
<evidence type="ECO:0000313" key="11">
    <source>
        <dbReference type="Proteomes" id="UP000799436"/>
    </source>
</evidence>
<evidence type="ECO:0000256" key="4">
    <source>
        <dbReference type="ARBA" id="ARBA00022670"/>
    </source>
</evidence>
<dbReference type="InterPro" id="IPR028889">
    <property type="entry name" value="USP"/>
</dbReference>
<keyword evidence="11" id="KW-1185">Reference proteome</keyword>
<keyword evidence="5" id="KW-0833">Ubl conjugation pathway</keyword>
<evidence type="ECO:0000256" key="3">
    <source>
        <dbReference type="ARBA" id="ARBA00012759"/>
    </source>
</evidence>
<dbReference type="EMBL" id="ML995901">
    <property type="protein sequence ID" value="KAF2765085.1"/>
    <property type="molecule type" value="Genomic_DNA"/>
</dbReference>
<proteinExistence type="inferred from homology"/>
<dbReference type="Proteomes" id="UP000799436">
    <property type="component" value="Unassembled WGS sequence"/>
</dbReference>
<evidence type="ECO:0000256" key="8">
    <source>
        <dbReference type="SAM" id="MobiDB-lite"/>
    </source>
</evidence>
<dbReference type="PANTHER" id="PTHR24006">
    <property type="entry name" value="UBIQUITIN CARBOXYL-TERMINAL HYDROLASE"/>
    <property type="match status" value="1"/>
</dbReference>
<dbReference type="InterPro" id="IPR001394">
    <property type="entry name" value="Peptidase_C19_UCH"/>
</dbReference>
<dbReference type="EC" id="3.4.19.12" evidence="3"/>
<reference evidence="10" key="1">
    <citation type="journal article" date="2020" name="Stud. Mycol.">
        <title>101 Dothideomycetes genomes: a test case for predicting lifestyles and emergence of pathogens.</title>
        <authorList>
            <person name="Haridas S."/>
            <person name="Albert R."/>
            <person name="Binder M."/>
            <person name="Bloem J."/>
            <person name="Labutti K."/>
            <person name="Salamov A."/>
            <person name="Andreopoulos B."/>
            <person name="Baker S."/>
            <person name="Barry K."/>
            <person name="Bills G."/>
            <person name="Bluhm B."/>
            <person name="Cannon C."/>
            <person name="Castanera R."/>
            <person name="Culley D."/>
            <person name="Daum C."/>
            <person name="Ezra D."/>
            <person name="Gonzalez J."/>
            <person name="Henrissat B."/>
            <person name="Kuo A."/>
            <person name="Liang C."/>
            <person name="Lipzen A."/>
            <person name="Lutzoni F."/>
            <person name="Magnuson J."/>
            <person name="Mondo S."/>
            <person name="Nolan M."/>
            <person name="Ohm R."/>
            <person name="Pangilinan J."/>
            <person name="Park H.-J."/>
            <person name="Ramirez L."/>
            <person name="Alfaro M."/>
            <person name="Sun H."/>
            <person name="Tritt A."/>
            <person name="Yoshinaga Y."/>
            <person name="Zwiers L.-H."/>
            <person name="Turgeon B."/>
            <person name="Goodwin S."/>
            <person name="Spatafora J."/>
            <person name="Crous P."/>
            <person name="Grigoriev I."/>
        </authorList>
    </citation>
    <scope>NUCLEOTIDE SEQUENCE</scope>
    <source>
        <strain evidence="10">CBS 116005</strain>
    </source>
</reference>
<feature type="region of interest" description="Disordered" evidence="8">
    <location>
        <begin position="550"/>
        <end position="615"/>
    </location>
</feature>
<dbReference type="GO" id="GO:0006508">
    <property type="term" value="P:proteolysis"/>
    <property type="evidence" value="ECO:0007669"/>
    <property type="project" value="UniProtKB-KW"/>
</dbReference>
<gene>
    <name evidence="10" type="ORF">EJ03DRAFT_385542</name>
</gene>
<dbReference type="Pfam" id="PF00443">
    <property type="entry name" value="UCH"/>
    <property type="match status" value="1"/>
</dbReference>
<dbReference type="SUPFAM" id="SSF54001">
    <property type="entry name" value="Cysteine proteinases"/>
    <property type="match status" value="1"/>
</dbReference>
<comment type="catalytic activity">
    <reaction evidence="1">
        <text>Thiol-dependent hydrolysis of ester, thioester, amide, peptide and isopeptide bonds formed by the C-terminal Gly of ubiquitin (a 76-residue protein attached to proteins as an intracellular targeting signal).</text>
        <dbReference type="EC" id="3.4.19.12"/>
    </reaction>
</comment>
<dbReference type="GO" id="GO:0004843">
    <property type="term" value="F:cysteine-type deubiquitinase activity"/>
    <property type="evidence" value="ECO:0007669"/>
    <property type="project" value="UniProtKB-EC"/>
</dbReference>
<evidence type="ECO:0000259" key="9">
    <source>
        <dbReference type="PROSITE" id="PS50235"/>
    </source>
</evidence>
<evidence type="ECO:0000256" key="7">
    <source>
        <dbReference type="ARBA" id="ARBA00022807"/>
    </source>
</evidence>
<feature type="domain" description="USP" evidence="9">
    <location>
        <begin position="196"/>
        <end position="546"/>
    </location>
</feature>
<evidence type="ECO:0000256" key="2">
    <source>
        <dbReference type="ARBA" id="ARBA00009085"/>
    </source>
</evidence>
<evidence type="ECO:0000256" key="1">
    <source>
        <dbReference type="ARBA" id="ARBA00000707"/>
    </source>
</evidence>
<dbReference type="PROSITE" id="PS50235">
    <property type="entry name" value="USP_3"/>
    <property type="match status" value="1"/>
</dbReference>
<feature type="compositionally biased region" description="Basic and acidic residues" evidence="8">
    <location>
        <begin position="115"/>
        <end position="125"/>
    </location>
</feature>
<dbReference type="InterPro" id="IPR018200">
    <property type="entry name" value="USP_CS"/>
</dbReference>
<evidence type="ECO:0000256" key="5">
    <source>
        <dbReference type="ARBA" id="ARBA00022786"/>
    </source>
</evidence>
<keyword evidence="4" id="KW-0645">Protease</keyword>
<evidence type="ECO:0000313" key="10">
    <source>
        <dbReference type="EMBL" id="KAF2765085.1"/>
    </source>
</evidence>
<dbReference type="Gene3D" id="3.90.70.10">
    <property type="entry name" value="Cysteine proteinases"/>
    <property type="match status" value="1"/>
</dbReference>
<dbReference type="PANTHER" id="PTHR24006:SF758">
    <property type="entry name" value="UBIQUITIN CARBOXYL-TERMINAL HYDROLASE 36"/>
    <property type="match status" value="1"/>
</dbReference>
<protein>
    <recommendedName>
        <fullName evidence="3">ubiquitinyl hydrolase 1</fullName>
        <ecNumber evidence="3">3.4.19.12</ecNumber>
    </recommendedName>
</protein>
<dbReference type="InterPro" id="IPR050164">
    <property type="entry name" value="Peptidase_C19"/>
</dbReference>